<dbReference type="EMBL" id="JMIR01000007">
    <property type="protein sequence ID" value="KEO84007.1"/>
    <property type="molecule type" value="Genomic_DNA"/>
</dbReference>
<dbReference type="PROSITE" id="PS50931">
    <property type="entry name" value="HTH_LYSR"/>
    <property type="match status" value="1"/>
</dbReference>
<dbReference type="InterPro" id="IPR036388">
    <property type="entry name" value="WH-like_DNA-bd_sf"/>
</dbReference>
<evidence type="ECO:0000256" key="3">
    <source>
        <dbReference type="ARBA" id="ARBA00023125"/>
    </source>
</evidence>
<accession>A0A074MDU2</accession>
<dbReference type="Gene3D" id="3.40.190.290">
    <property type="match status" value="1"/>
</dbReference>
<dbReference type="Gene3D" id="1.10.10.10">
    <property type="entry name" value="Winged helix-like DNA-binding domain superfamily/Winged helix DNA-binding domain"/>
    <property type="match status" value="1"/>
</dbReference>
<gene>
    <name evidence="6" type="ORF">EL26_07430</name>
</gene>
<protein>
    <submittedName>
        <fullName evidence="6">LysR family transcriptional regulator</fullName>
    </submittedName>
</protein>
<keyword evidence="4" id="KW-0804">Transcription</keyword>
<dbReference type="RefSeq" id="WP_038086053.1">
    <property type="nucleotide sequence ID" value="NZ_JMIR01000007.1"/>
</dbReference>
<dbReference type="PANTHER" id="PTHR30126">
    <property type="entry name" value="HTH-TYPE TRANSCRIPTIONAL REGULATOR"/>
    <property type="match status" value="1"/>
</dbReference>
<sequence length="291" mass="32710">MESQELRIFRAVAYEGSITKAAQTLGYVQSNVTARVQQLEAELDTQLFYRHRGMILTPAGQKLLAYADQVIRLLDEAQAALHDSLEPSGPLSLGANPAVSVLHLPELLAHYHKLYPKVELSLTTQTSEELLQKIRQFQLDGAFIKMSVREEQLAAELIYEEELVLITQPDIRDVQEVCKQPFLMNTAGCPHREELETWFKSIGQGSVRYLEFNHLDATIQGVVSGLGASFVPKSAIQKLEESGVLRSFSLPSQPAFTQIYFVRNPNSFVTSALDKFLELLRKNPLYGKKFT</sequence>
<evidence type="ECO:0000313" key="6">
    <source>
        <dbReference type="EMBL" id="KEO84007.1"/>
    </source>
</evidence>
<dbReference type="STRING" id="1157490.EL26_07430"/>
<dbReference type="FunFam" id="1.10.10.10:FF:000001">
    <property type="entry name" value="LysR family transcriptional regulator"/>
    <property type="match status" value="1"/>
</dbReference>
<reference evidence="6 7" key="1">
    <citation type="journal article" date="2013" name="Int. J. Syst. Evol. Microbiol.">
        <title>Tumebacillus flagellatus sp. nov., an alpha-amylase/pullulanase-producing bacterium isolated from cassava wastewater.</title>
        <authorList>
            <person name="Wang Q."/>
            <person name="Xie N."/>
            <person name="Qin Y."/>
            <person name="Shen N."/>
            <person name="Zhu J."/>
            <person name="Mi H."/>
            <person name="Huang R."/>
        </authorList>
    </citation>
    <scope>NUCLEOTIDE SEQUENCE [LARGE SCALE GENOMIC DNA]</scope>
    <source>
        <strain evidence="6 7">GST4</strain>
    </source>
</reference>
<keyword evidence="2" id="KW-0805">Transcription regulation</keyword>
<comment type="caution">
    <text evidence="6">The sequence shown here is derived from an EMBL/GenBank/DDBJ whole genome shotgun (WGS) entry which is preliminary data.</text>
</comment>
<keyword evidence="3" id="KW-0238">DNA-binding</keyword>
<dbReference type="SUPFAM" id="SSF53850">
    <property type="entry name" value="Periplasmic binding protein-like II"/>
    <property type="match status" value="1"/>
</dbReference>
<dbReference type="eggNOG" id="COG0583">
    <property type="taxonomic scope" value="Bacteria"/>
</dbReference>
<evidence type="ECO:0000256" key="4">
    <source>
        <dbReference type="ARBA" id="ARBA00023163"/>
    </source>
</evidence>
<dbReference type="Pfam" id="PF00126">
    <property type="entry name" value="HTH_1"/>
    <property type="match status" value="1"/>
</dbReference>
<dbReference type="Proteomes" id="UP000027931">
    <property type="component" value="Unassembled WGS sequence"/>
</dbReference>
<organism evidence="6 7">
    <name type="scientific">Tumebacillus flagellatus</name>
    <dbReference type="NCBI Taxonomy" id="1157490"/>
    <lineage>
        <taxon>Bacteria</taxon>
        <taxon>Bacillati</taxon>
        <taxon>Bacillota</taxon>
        <taxon>Bacilli</taxon>
        <taxon>Bacillales</taxon>
        <taxon>Alicyclobacillaceae</taxon>
        <taxon>Tumebacillus</taxon>
    </lineage>
</organism>
<evidence type="ECO:0000313" key="7">
    <source>
        <dbReference type="Proteomes" id="UP000027931"/>
    </source>
</evidence>
<comment type="similarity">
    <text evidence="1">Belongs to the LysR transcriptional regulatory family.</text>
</comment>
<dbReference type="PANTHER" id="PTHR30126:SF40">
    <property type="entry name" value="HTH-TYPE TRANSCRIPTIONAL REGULATOR GLTR"/>
    <property type="match status" value="1"/>
</dbReference>
<proteinExistence type="inferred from homology"/>
<dbReference type="AlphaFoldDB" id="A0A074MDU2"/>
<evidence type="ECO:0000256" key="2">
    <source>
        <dbReference type="ARBA" id="ARBA00023015"/>
    </source>
</evidence>
<dbReference type="Pfam" id="PF03466">
    <property type="entry name" value="LysR_substrate"/>
    <property type="match status" value="1"/>
</dbReference>
<dbReference type="InterPro" id="IPR000847">
    <property type="entry name" value="LysR_HTH_N"/>
</dbReference>
<name>A0A074MDU2_9BACL</name>
<dbReference type="GO" id="GO:0000976">
    <property type="term" value="F:transcription cis-regulatory region binding"/>
    <property type="evidence" value="ECO:0007669"/>
    <property type="project" value="TreeGrafter"/>
</dbReference>
<dbReference type="OrthoDB" id="8479357at2"/>
<dbReference type="InterPro" id="IPR005119">
    <property type="entry name" value="LysR_subst-bd"/>
</dbReference>
<feature type="domain" description="HTH lysR-type" evidence="5">
    <location>
        <begin position="1"/>
        <end position="57"/>
    </location>
</feature>
<evidence type="ECO:0000256" key="1">
    <source>
        <dbReference type="ARBA" id="ARBA00009437"/>
    </source>
</evidence>
<dbReference type="SUPFAM" id="SSF46785">
    <property type="entry name" value="Winged helix' DNA-binding domain"/>
    <property type="match status" value="1"/>
</dbReference>
<evidence type="ECO:0000259" key="5">
    <source>
        <dbReference type="PROSITE" id="PS50931"/>
    </source>
</evidence>
<keyword evidence="7" id="KW-1185">Reference proteome</keyword>
<dbReference type="InterPro" id="IPR036390">
    <property type="entry name" value="WH_DNA-bd_sf"/>
</dbReference>
<dbReference type="GO" id="GO:0003700">
    <property type="term" value="F:DNA-binding transcription factor activity"/>
    <property type="evidence" value="ECO:0007669"/>
    <property type="project" value="InterPro"/>
</dbReference>